<dbReference type="InterPro" id="IPR055411">
    <property type="entry name" value="LRR_FXL15/At3g58940/PEG3-like"/>
</dbReference>
<comment type="caution">
    <text evidence="2">The sequence shown here is derived from an EMBL/GenBank/DDBJ whole genome shotgun (WGS) entry which is preliminary data.</text>
</comment>
<feature type="domain" description="F-box" evidence="1">
    <location>
        <begin position="6"/>
        <end position="63"/>
    </location>
</feature>
<evidence type="ECO:0000259" key="1">
    <source>
        <dbReference type="PROSITE" id="PS50181"/>
    </source>
</evidence>
<dbReference type="Proteomes" id="UP000306102">
    <property type="component" value="Unassembled WGS sequence"/>
</dbReference>
<dbReference type="SUPFAM" id="SSF81383">
    <property type="entry name" value="F-box domain"/>
    <property type="match status" value="1"/>
</dbReference>
<dbReference type="InterPro" id="IPR036047">
    <property type="entry name" value="F-box-like_dom_sf"/>
</dbReference>
<dbReference type="PANTHER" id="PTHR31639:SF312">
    <property type="entry name" value="CYCLIN-LIKE F-BOX"/>
    <property type="match status" value="1"/>
</dbReference>
<dbReference type="InterPro" id="IPR001810">
    <property type="entry name" value="F-box_dom"/>
</dbReference>
<gene>
    <name evidence="2" type="ORF">TEA_006799</name>
</gene>
<proteinExistence type="predicted"/>
<dbReference type="PROSITE" id="PS50181">
    <property type="entry name" value="FBOX"/>
    <property type="match status" value="1"/>
</dbReference>
<dbReference type="PANTHER" id="PTHR31639">
    <property type="entry name" value="F-BOX PROTEIN-LIKE"/>
    <property type="match status" value="1"/>
</dbReference>
<dbReference type="AlphaFoldDB" id="A0A4S4EG18"/>
<dbReference type="STRING" id="542762.A0A4S4EG18"/>
<dbReference type="EMBL" id="SDRB02005085">
    <property type="protein sequence ID" value="THG14755.1"/>
    <property type="molecule type" value="Genomic_DNA"/>
</dbReference>
<organism evidence="2 3">
    <name type="scientific">Camellia sinensis var. sinensis</name>
    <name type="common">China tea</name>
    <dbReference type="NCBI Taxonomy" id="542762"/>
    <lineage>
        <taxon>Eukaryota</taxon>
        <taxon>Viridiplantae</taxon>
        <taxon>Streptophyta</taxon>
        <taxon>Embryophyta</taxon>
        <taxon>Tracheophyta</taxon>
        <taxon>Spermatophyta</taxon>
        <taxon>Magnoliopsida</taxon>
        <taxon>eudicotyledons</taxon>
        <taxon>Gunneridae</taxon>
        <taxon>Pentapetalae</taxon>
        <taxon>asterids</taxon>
        <taxon>Ericales</taxon>
        <taxon>Theaceae</taxon>
        <taxon>Camellia</taxon>
    </lineage>
</organism>
<reference evidence="2 3" key="1">
    <citation type="journal article" date="2018" name="Proc. Natl. Acad. Sci. U.S.A.">
        <title>Draft genome sequence of Camellia sinensis var. sinensis provides insights into the evolution of the tea genome and tea quality.</title>
        <authorList>
            <person name="Wei C."/>
            <person name="Yang H."/>
            <person name="Wang S."/>
            <person name="Zhao J."/>
            <person name="Liu C."/>
            <person name="Gao L."/>
            <person name="Xia E."/>
            <person name="Lu Y."/>
            <person name="Tai Y."/>
            <person name="She G."/>
            <person name="Sun J."/>
            <person name="Cao H."/>
            <person name="Tong W."/>
            <person name="Gao Q."/>
            <person name="Li Y."/>
            <person name="Deng W."/>
            <person name="Jiang X."/>
            <person name="Wang W."/>
            <person name="Chen Q."/>
            <person name="Zhang S."/>
            <person name="Li H."/>
            <person name="Wu J."/>
            <person name="Wang P."/>
            <person name="Li P."/>
            <person name="Shi C."/>
            <person name="Zheng F."/>
            <person name="Jian J."/>
            <person name="Huang B."/>
            <person name="Shan D."/>
            <person name="Shi M."/>
            <person name="Fang C."/>
            <person name="Yue Y."/>
            <person name="Li F."/>
            <person name="Li D."/>
            <person name="Wei S."/>
            <person name="Han B."/>
            <person name="Jiang C."/>
            <person name="Yin Y."/>
            <person name="Xia T."/>
            <person name="Zhang Z."/>
            <person name="Bennetzen J.L."/>
            <person name="Zhao S."/>
            <person name="Wan X."/>
        </authorList>
    </citation>
    <scope>NUCLEOTIDE SEQUENCE [LARGE SCALE GENOMIC DNA]</scope>
    <source>
        <strain evidence="3">cv. Shuchazao</strain>
        <tissue evidence="2">Leaf</tissue>
    </source>
</reference>
<dbReference type="Pfam" id="PF00646">
    <property type="entry name" value="F-box"/>
    <property type="match status" value="1"/>
</dbReference>
<keyword evidence="3" id="KW-1185">Reference proteome</keyword>
<accession>A0A4S4EG18</accession>
<dbReference type="Pfam" id="PF24758">
    <property type="entry name" value="LRR_At5g56370"/>
    <property type="match status" value="1"/>
</dbReference>
<dbReference type="CDD" id="cd22160">
    <property type="entry name" value="F-box_AtFBL13-like"/>
    <property type="match status" value="1"/>
</dbReference>
<dbReference type="Gene3D" id="1.20.1280.50">
    <property type="match status" value="1"/>
</dbReference>
<name>A0A4S4EG18_CAMSN</name>
<protein>
    <recommendedName>
        <fullName evidence="1">F-box domain-containing protein</fullName>
    </recommendedName>
</protein>
<evidence type="ECO:0000313" key="2">
    <source>
        <dbReference type="EMBL" id="THG14755.1"/>
    </source>
</evidence>
<evidence type="ECO:0000313" key="3">
    <source>
        <dbReference type="Proteomes" id="UP000306102"/>
    </source>
</evidence>
<sequence length="633" mass="71673">MRRSTSDIISNLPESVKETILACLPIQDAVRTSVLSRKWRYTWTKLPQLVFDDTFCSDLFSKTKDKLMTIIYQVLLFHHGPIPKFTLSLSGLKSCSEFDQLILFVSKRGIQELNLNIQNGEPYKLPSSLFSCLQLKILTLHSCIFNSPPEFKGFSRLLELELYEVVVTANILSRLISSSPLLERLSLQNSTSIDCLEINAPNLRFLLCEIHAGSICLKNTVQLASVAIGLMASMDVEEFEVAETSKLVTLFGSLPVIEFLELDYYYLRVHTDETADDVIDNPVLKLLEKQDWSDVSLNQLRTVEMYDISIMRSELEFIKLLLAKSPMLETMIIKPDPVEVADEGPTTKVIRNAIKTLPWELGTLIWLRLLIVGTVRNMKRNTKEVRGSTSDIISNLLENIKATVLVCLPIQDAVRTSVLSTKWRLESCPEMDQLILFLSDNGIQEFTLPIQKGEHYKLMSSLFSCEQLSYPLLEKLSLKRSFSSDCLEINAPNLRFLVCEIYCSSICLKNTARLAWVSICFMGIFNVEGITEAETSKLVTLFGSLPVIEFLLLEYHTVRYMSAGGVPKRLPTTLNNLKTLKLLSICFAEVNEISVILCLIRSSPNLEKITIVVRRCETADVIDHVLQLLEMQD</sequence>
<dbReference type="InterPro" id="IPR053781">
    <property type="entry name" value="F-box_AtFBL13-like"/>
</dbReference>